<comment type="caution">
    <text evidence="1">The sequence shown here is derived from an EMBL/GenBank/DDBJ whole genome shotgun (WGS) entry which is preliminary data.</text>
</comment>
<feature type="non-terminal residue" evidence="1">
    <location>
        <position position="113"/>
    </location>
</feature>
<dbReference type="AlphaFoldDB" id="A0AAN5CIE6"/>
<organism evidence="1 2">
    <name type="scientific">Pristionchus mayeri</name>
    <dbReference type="NCBI Taxonomy" id="1317129"/>
    <lineage>
        <taxon>Eukaryota</taxon>
        <taxon>Metazoa</taxon>
        <taxon>Ecdysozoa</taxon>
        <taxon>Nematoda</taxon>
        <taxon>Chromadorea</taxon>
        <taxon>Rhabditida</taxon>
        <taxon>Rhabditina</taxon>
        <taxon>Diplogasteromorpha</taxon>
        <taxon>Diplogasteroidea</taxon>
        <taxon>Neodiplogasteridae</taxon>
        <taxon>Pristionchus</taxon>
    </lineage>
</organism>
<accession>A0AAN5CIE6</accession>
<dbReference type="EMBL" id="BTRK01000004">
    <property type="protein sequence ID" value="GMR45002.1"/>
    <property type="molecule type" value="Genomic_DNA"/>
</dbReference>
<protein>
    <submittedName>
        <fullName evidence="1">Uncharacterized protein</fullName>
    </submittedName>
</protein>
<sequence>HRRLLGSSKLRPQSPHHLPDVTERLSFLPAETLHIICRPVRVGFRLAQHRWTGFNAHVDSASNPHLPRTVESENLHFRAESIARFHHWVAHQSIPHILLRASDIFFHSFIPLG</sequence>
<evidence type="ECO:0000313" key="2">
    <source>
        <dbReference type="Proteomes" id="UP001328107"/>
    </source>
</evidence>
<dbReference type="Proteomes" id="UP001328107">
    <property type="component" value="Unassembled WGS sequence"/>
</dbReference>
<name>A0AAN5CIE6_9BILA</name>
<proteinExistence type="predicted"/>
<gene>
    <name evidence="1" type="ORF">PMAYCL1PPCAC_15197</name>
</gene>
<feature type="non-terminal residue" evidence="1">
    <location>
        <position position="1"/>
    </location>
</feature>
<reference evidence="2" key="1">
    <citation type="submission" date="2022-10" db="EMBL/GenBank/DDBJ databases">
        <title>Genome assembly of Pristionchus species.</title>
        <authorList>
            <person name="Yoshida K."/>
            <person name="Sommer R.J."/>
        </authorList>
    </citation>
    <scope>NUCLEOTIDE SEQUENCE [LARGE SCALE GENOMIC DNA]</scope>
    <source>
        <strain evidence="2">RS5460</strain>
    </source>
</reference>
<keyword evidence="2" id="KW-1185">Reference proteome</keyword>
<evidence type="ECO:0000313" key="1">
    <source>
        <dbReference type="EMBL" id="GMR45002.1"/>
    </source>
</evidence>